<name>A0AAU8FHN0_9BACT</name>
<organism evidence="1">
    <name type="scientific">Dyadobacter sp. 676</name>
    <dbReference type="NCBI Taxonomy" id="3088362"/>
    <lineage>
        <taxon>Bacteria</taxon>
        <taxon>Pseudomonadati</taxon>
        <taxon>Bacteroidota</taxon>
        <taxon>Cytophagia</taxon>
        <taxon>Cytophagales</taxon>
        <taxon>Spirosomataceae</taxon>
        <taxon>Dyadobacter</taxon>
    </lineage>
</organism>
<accession>A0AAU8FHN0</accession>
<evidence type="ECO:0000313" key="1">
    <source>
        <dbReference type="EMBL" id="XCH23472.1"/>
    </source>
</evidence>
<proteinExistence type="predicted"/>
<dbReference type="EMBL" id="CP159289">
    <property type="protein sequence ID" value="XCH23472.1"/>
    <property type="molecule type" value="Genomic_DNA"/>
</dbReference>
<dbReference type="RefSeq" id="WP_353718796.1">
    <property type="nucleotide sequence ID" value="NZ_CP159289.1"/>
</dbReference>
<dbReference type="AlphaFoldDB" id="A0AAU8FHN0"/>
<reference evidence="1" key="1">
    <citation type="submission" date="2024-06" db="EMBL/GenBank/DDBJ databases">
        <title>Sequencing and assembly of the genome of Dyadobacter sp. strain 676, a symbiont of Cyamopsis tetragonoloba.</title>
        <authorList>
            <person name="Guro P."/>
            <person name="Sazanova A."/>
            <person name="Kuznetsova I."/>
            <person name="Belimov A."/>
            <person name="Safronova V."/>
        </authorList>
    </citation>
    <scope>NUCLEOTIDE SEQUENCE</scope>
    <source>
        <strain evidence="1">676</strain>
    </source>
</reference>
<gene>
    <name evidence="1" type="ORF">ABV298_24670</name>
</gene>
<protein>
    <submittedName>
        <fullName evidence="1">Uncharacterized protein</fullName>
    </submittedName>
</protein>
<sequence length="160" mass="18846">MYVKLIQFPFLITFMSYSSITSLQNGWLKGLRSYKEMWTAGVVTAEMLKTAYEANFCESDEGLSKREKLLRLKERLLNDFETSVQRKPMRAQDKVSAFERMIAEVNEKLELMKTIDEIDKEVFNNRVLVRKRRNRPSEIFNRVVTHRITEILPVCWTADG</sequence>